<proteinExistence type="predicted"/>
<dbReference type="Pfam" id="PF15019">
    <property type="entry name" value="C9orf72-like"/>
    <property type="match status" value="1"/>
</dbReference>
<organism evidence="1 2">
    <name type="scientific">Trichomonas vaginalis (strain ATCC PRA-98 / G3)</name>
    <dbReference type="NCBI Taxonomy" id="412133"/>
    <lineage>
        <taxon>Eukaryota</taxon>
        <taxon>Metamonada</taxon>
        <taxon>Parabasalia</taxon>
        <taxon>Trichomonadida</taxon>
        <taxon>Trichomonadidae</taxon>
        <taxon>Trichomonas</taxon>
    </lineage>
</organism>
<reference evidence="1" key="2">
    <citation type="journal article" date="2007" name="Science">
        <title>Draft genome sequence of the sexually transmitted pathogen Trichomonas vaginalis.</title>
        <authorList>
            <person name="Carlton J.M."/>
            <person name="Hirt R.P."/>
            <person name="Silva J.C."/>
            <person name="Delcher A.L."/>
            <person name="Schatz M."/>
            <person name="Zhao Q."/>
            <person name="Wortman J.R."/>
            <person name="Bidwell S.L."/>
            <person name="Alsmark U.C.M."/>
            <person name="Besteiro S."/>
            <person name="Sicheritz-Ponten T."/>
            <person name="Noel C.J."/>
            <person name="Dacks J.B."/>
            <person name="Foster P.G."/>
            <person name="Simillion C."/>
            <person name="Van de Peer Y."/>
            <person name="Miranda-Saavedra D."/>
            <person name="Barton G.J."/>
            <person name="Westrop G.D."/>
            <person name="Mueller S."/>
            <person name="Dessi D."/>
            <person name="Fiori P.L."/>
            <person name="Ren Q."/>
            <person name="Paulsen I."/>
            <person name="Zhang H."/>
            <person name="Bastida-Corcuera F.D."/>
            <person name="Simoes-Barbosa A."/>
            <person name="Brown M.T."/>
            <person name="Hayes R.D."/>
            <person name="Mukherjee M."/>
            <person name="Okumura C.Y."/>
            <person name="Schneider R."/>
            <person name="Smith A.J."/>
            <person name="Vanacova S."/>
            <person name="Villalvazo M."/>
            <person name="Haas B.J."/>
            <person name="Pertea M."/>
            <person name="Feldblyum T.V."/>
            <person name="Utterback T.R."/>
            <person name="Shu C.L."/>
            <person name="Osoegawa K."/>
            <person name="de Jong P.J."/>
            <person name="Hrdy I."/>
            <person name="Horvathova L."/>
            <person name="Zubacova Z."/>
            <person name="Dolezal P."/>
            <person name="Malik S.B."/>
            <person name="Logsdon J.M. Jr."/>
            <person name="Henze K."/>
            <person name="Gupta A."/>
            <person name="Wang C.C."/>
            <person name="Dunne R.L."/>
            <person name="Upcroft J.A."/>
            <person name="Upcroft P."/>
            <person name="White O."/>
            <person name="Salzberg S.L."/>
            <person name="Tang P."/>
            <person name="Chiu C.-H."/>
            <person name="Lee Y.-S."/>
            <person name="Embley T.M."/>
            <person name="Coombs G.H."/>
            <person name="Mottram J.C."/>
            <person name="Tachezy J."/>
            <person name="Fraser-Liggett C.M."/>
            <person name="Johnson P.J."/>
        </authorList>
    </citation>
    <scope>NUCLEOTIDE SEQUENCE [LARGE SCALE GENOMIC DNA]</scope>
    <source>
        <strain evidence="1">G3</strain>
    </source>
</reference>
<dbReference type="VEuPathDB" id="TrichDB:TVAGG3_0427740"/>
<dbReference type="PANTHER" id="PTHR31855">
    <property type="entry name" value="GUANINE NUCLEOTIDE EXCHANGE C9ORF72"/>
    <property type="match status" value="1"/>
</dbReference>
<dbReference type="AlphaFoldDB" id="A2FH28"/>
<gene>
    <name evidence="1" type="ORF">TVAG_354080</name>
</gene>
<protein>
    <submittedName>
        <fullName evidence="1">Uncharacterized protein</fullName>
    </submittedName>
</protein>
<dbReference type="PROSITE" id="PS51835">
    <property type="entry name" value="DENN_C9ORF72"/>
    <property type="match status" value="1"/>
</dbReference>
<name>A2FH28_TRIV3</name>
<dbReference type="InParanoid" id="A2FH28"/>
<accession>A2FH28</accession>
<dbReference type="OrthoDB" id="10602704at2759"/>
<sequence>MSKVIPKPDNYIGSVALASFDPLEGTTLLCQWEHSLEITGGILEDYLRFCFRTNYIPPQSKSNSSPQQETPAALEFQTSIVSIPSNGHQLVTTKFQNNKQNKITSYCMIFVLYIKNIIHSDELNSMLNSVSTVAAAQAKAIIQKGDPIDYINPIVARSVHHIKALLESHIEKTPPMPQILQTDIPFYSAALSSHFQTQMTTIIEASSIEIAKPIFDFLSHFLLPYQFALSSPIMHNEPIRGLYLQCVRKCNELPKNLLFQFDRSWTWVRADSHIVFQSPNIYRQQQISREYMMSITFDSSASKEEIEARLTKFKKVYKTDLATHEAERWSSVFIRKLPNASPVEQEFLCNTMVRNLLEKGMLLIELVDHYLNETGLNFLRAEQTTEITGCLGITDKDELGAITAVAQLYDQRTFKRMITAKDVLKKLLAV</sequence>
<dbReference type="KEGG" id="tva:4753558"/>
<evidence type="ECO:0000313" key="2">
    <source>
        <dbReference type="Proteomes" id="UP000001542"/>
    </source>
</evidence>
<dbReference type="VEuPathDB" id="TrichDB:TVAG_354080"/>
<reference evidence="1" key="1">
    <citation type="submission" date="2006-10" db="EMBL/GenBank/DDBJ databases">
        <authorList>
            <person name="Amadeo P."/>
            <person name="Zhao Q."/>
            <person name="Wortman J."/>
            <person name="Fraser-Liggett C."/>
            <person name="Carlton J."/>
        </authorList>
    </citation>
    <scope>NUCLEOTIDE SEQUENCE</scope>
    <source>
        <strain evidence="1">G3</strain>
    </source>
</reference>
<dbReference type="RefSeq" id="XP_001308726.1">
    <property type="nucleotide sequence ID" value="XM_001308725.1"/>
</dbReference>
<evidence type="ECO:0000313" key="1">
    <source>
        <dbReference type="EMBL" id="EAX95796.1"/>
    </source>
</evidence>
<dbReference type="GO" id="GO:0005085">
    <property type="term" value="F:guanyl-nucleotide exchange factor activity"/>
    <property type="evidence" value="ECO:0007669"/>
    <property type="project" value="InterPro"/>
</dbReference>
<dbReference type="Proteomes" id="UP000001542">
    <property type="component" value="Unassembled WGS sequence"/>
</dbReference>
<dbReference type="PANTHER" id="PTHR31855:SF2">
    <property type="entry name" value="GUANINE NUCLEOTIDE EXCHANGE FACTOR C9ORF72"/>
    <property type="match status" value="1"/>
</dbReference>
<dbReference type="InterPro" id="IPR027819">
    <property type="entry name" value="C9orf72"/>
</dbReference>
<dbReference type="EMBL" id="DS113788">
    <property type="protein sequence ID" value="EAX95796.1"/>
    <property type="molecule type" value="Genomic_DNA"/>
</dbReference>
<keyword evidence="2" id="KW-1185">Reference proteome</keyword>